<evidence type="ECO:0000313" key="1">
    <source>
        <dbReference type="EMBL" id="QPD00284.1"/>
    </source>
</evidence>
<name>A0A7S8F6Y7_9SPHN</name>
<organism evidence="1 2">
    <name type="scientific">Qipengyuania soli</name>
    <dbReference type="NCBI Taxonomy" id="2782568"/>
    <lineage>
        <taxon>Bacteria</taxon>
        <taxon>Pseudomonadati</taxon>
        <taxon>Pseudomonadota</taxon>
        <taxon>Alphaproteobacteria</taxon>
        <taxon>Sphingomonadales</taxon>
        <taxon>Erythrobacteraceae</taxon>
        <taxon>Qipengyuania</taxon>
    </lineage>
</organism>
<evidence type="ECO:0000313" key="2">
    <source>
        <dbReference type="Proteomes" id="UP000594459"/>
    </source>
</evidence>
<dbReference type="SUPFAM" id="SSF141371">
    <property type="entry name" value="PilZ domain-like"/>
    <property type="match status" value="1"/>
</dbReference>
<dbReference type="Proteomes" id="UP000594459">
    <property type="component" value="Chromosome"/>
</dbReference>
<protein>
    <recommendedName>
        <fullName evidence="3">PilZ domain-containing protein</fullName>
    </recommendedName>
</protein>
<keyword evidence="2" id="KW-1185">Reference proteome</keyword>
<dbReference type="EMBL" id="CP064654">
    <property type="protein sequence ID" value="QPD00284.1"/>
    <property type="molecule type" value="Genomic_DNA"/>
</dbReference>
<evidence type="ECO:0008006" key="3">
    <source>
        <dbReference type="Google" id="ProtNLM"/>
    </source>
</evidence>
<dbReference type="KEGG" id="qso:IRL76_07130"/>
<dbReference type="Gene3D" id="2.40.10.220">
    <property type="entry name" value="predicted glycosyltransferase like domains"/>
    <property type="match status" value="1"/>
</dbReference>
<proteinExistence type="predicted"/>
<gene>
    <name evidence="1" type="ORF">IRL76_07130</name>
</gene>
<dbReference type="AlphaFoldDB" id="A0A7S8F6Y7"/>
<sequence length="111" mass="12099">MSAVPNPSDDHSKRDFLRVEVGLAAQLITLEGAPKSVRILDLSQGGARIAVPESMSTVGIRDCLLSWLNFEAFGSVGRRTGNEIAIVFDEPLRPVVIKKTKDHSPFVVRSL</sequence>
<reference evidence="1 2" key="1">
    <citation type="submission" date="2020-11" db="EMBL/GenBank/DDBJ databases">
        <title>The genome sequence of Erythrobacter sp. 6D36.</title>
        <authorList>
            <person name="Liu Y."/>
        </authorList>
    </citation>
    <scope>NUCLEOTIDE SEQUENCE [LARGE SCALE GENOMIC DNA]</scope>
    <source>
        <strain evidence="1 2">6D36</strain>
    </source>
</reference>
<accession>A0A7S8F6Y7</accession>
<dbReference type="RefSeq" id="WP_200984076.1">
    <property type="nucleotide sequence ID" value="NZ_CP064654.1"/>
</dbReference>